<sequence>MKIITKYVLKFILLTSFSLENANAYSSEKENAYCFSPLENKYILLKNKKINLLPTLREEKINIDGNNLFRYLETLSKSKVK</sequence>
<gene>
    <name evidence="1" type="ORF">JCM31447_03670</name>
</gene>
<evidence type="ECO:0000313" key="2">
    <source>
        <dbReference type="Proteomes" id="UP000291236"/>
    </source>
</evidence>
<dbReference type="EMBL" id="AP019368">
    <property type="protein sequence ID" value="BBH51938.1"/>
    <property type="molecule type" value="Genomic_DNA"/>
</dbReference>
<dbReference type="Proteomes" id="UP000291236">
    <property type="component" value="Chromosome"/>
</dbReference>
<evidence type="ECO:0000313" key="1">
    <source>
        <dbReference type="EMBL" id="BBH51938.1"/>
    </source>
</evidence>
<dbReference type="RefSeq" id="WP_130605946.1">
    <property type="nucleotide sequence ID" value="NZ_AP019368.1"/>
</dbReference>
<protein>
    <submittedName>
        <fullName evidence="1">Uncharacterized protein</fullName>
    </submittedName>
</protein>
<reference evidence="1 2" key="1">
    <citation type="submission" date="2018-12" db="EMBL/GenBank/DDBJ databases">
        <title>Rubrispira sanarue gen. nov., sp., nov., a member of the order Silvanigrellales, isolated from a brackish lake in Hamamatsu Japan.</title>
        <authorList>
            <person name="Maejima Y."/>
            <person name="Iino T."/>
            <person name="Muraguchi Y."/>
            <person name="Fukuda K."/>
            <person name="Nojiri H."/>
            <person name="Ohkuma M."/>
            <person name="Moriuchi R."/>
            <person name="Dohra H."/>
            <person name="Kimbara K."/>
            <person name="Shintani M."/>
        </authorList>
    </citation>
    <scope>NUCLEOTIDE SEQUENCE [LARGE SCALE GENOMIC DNA]</scope>
    <source>
        <strain evidence="1 2">RF1110005</strain>
    </source>
</reference>
<accession>A0A4P2VHW3</accession>
<dbReference type="AlphaFoldDB" id="A0A4P2VHW3"/>
<dbReference type="KEGG" id="sbf:JCM31447_03670"/>
<organism evidence="1 2">
    <name type="scientific">Fluviispira sanaruensis</name>
    <dbReference type="NCBI Taxonomy" id="2493639"/>
    <lineage>
        <taxon>Bacteria</taxon>
        <taxon>Pseudomonadati</taxon>
        <taxon>Bdellovibrionota</taxon>
        <taxon>Oligoflexia</taxon>
        <taxon>Silvanigrellales</taxon>
        <taxon>Silvanigrellaceae</taxon>
        <taxon>Fluviispira</taxon>
    </lineage>
</organism>
<keyword evidence="2" id="KW-1185">Reference proteome</keyword>
<name>A0A4P2VHW3_FLUSA</name>
<proteinExistence type="predicted"/>